<evidence type="ECO:0000256" key="4">
    <source>
        <dbReference type="RuleBase" id="RU362118"/>
    </source>
</evidence>
<protein>
    <submittedName>
        <fullName evidence="5">Cystathionine gamma-synthase</fullName>
        <ecNumber evidence="5">2.5.1.48</ecNumber>
    </submittedName>
</protein>
<feature type="modified residue" description="N6-(pyridoxal phosphate)lysine" evidence="3">
    <location>
        <position position="205"/>
    </location>
</feature>
<dbReference type="SUPFAM" id="SSF53383">
    <property type="entry name" value="PLP-dependent transferases"/>
    <property type="match status" value="1"/>
</dbReference>
<dbReference type="EMBL" id="JACIJS010000002">
    <property type="protein sequence ID" value="MBB5514655.1"/>
    <property type="molecule type" value="Genomic_DNA"/>
</dbReference>
<evidence type="ECO:0000256" key="3">
    <source>
        <dbReference type="PIRSR" id="PIRSR001434-2"/>
    </source>
</evidence>
<dbReference type="InterPro" id="IPR015424">
    <property type="entry name" value="PyrdxlP-dep_Trfase"/>
</dbReference>
<dbReference type="FunFam" id="3.40.640.10:FF:000046">
    <property type="entry name" value="Cystathionine gamma-lyase"/>
    <property type="match status" value="1"/>
</dbReference>
<evidence type="ECO:0000313" key="5">
    <source>
        <dbReference type="EMBL" id="MBB5514655.1"/>
    </source>
</evidence>
<dbReference type="GO" id="GO:0030170">
    <property type="term" value="F:pyridoxal phosphate binding"/>
    <property type="evidence" value="ECO:0007669"/>
    <property type="project" value="InterPro"/>
</dbReference>
<dbReference type="Proteomes" id="UP000553766">
    <property type="component" value="Unassembled WGS sequence"/>
</dbReference>
<accession>A0A840WYA3</accession>
<dbReference type="PIRSF" id="PIRSF001434">
    <property type="entry name" value="CGS"/>
    <property type="match status" value="1"/>
</dbReference>
<keyword evidence="5" id="KW-0808">Transferase</keyword>
<comment type="similarity">
    <text evidence="4">Belongs to the trans-sulfuration enzymes family.</text>
</comment>
<dbReference type="InterPro" id="IPR015422">
    <property type="entry name" value="PyrdxlP-dep_Trfase_small"/>
</dbReference>
<comment type="caution">
    <text evidence="5">The sequence shown here is derived from an EMBL/GenBank/DDBJ whole genome shotgun (WGS) entry which is preliminary data.</text>
</comment>
<dbReference type="Gene3D" id="3.40.640.10">
    <property type="entry name" value="Type I PLP-dependent aspartate aminotransferase-like (Major domain)"/>
    <property type="match status" value="1"/>
</dbReference>
<comment type="cofactor">
    <cofactor evidence="1 4">
        <name>pyridoxal 5'-phosphate</name>
        <dbReference type="ChEBI" id="CHEBI:597326"/>
    </cofactor>
</comment>
<dbReference type="PROSITE" id="PS00868">
    <property type="entry name" value="CYS_MET_METAB_PP"/>
    <property type="match status" value="1"/>
</dbReference>
<dbReference type="GO" id="GO:0016846">
    <property type="term" value="F:carbon-sulfur lyase activity"/>
    <property type="evidence" value="ECO:0007669"/>
    <property type="project" value="TreeGrafter"/>
</dbReference>
<dbReference type="Pfam" id="PF01053">
    <property type="entry name" value="Cys_Met_Meta_PP"/>
    <property type="match status" value="1"/>
</dbReference>
<reference evidence="5 6" key="1">
    <citation type="submission" date="2020-08" db="EMBL/GenBank/DDBJ databases">
        <title>Genomic Encyclopedia of Type Strains, Phase IV (KMG-IV): sequencing the most valuable type-strain genomes for metagenomic binning, comparative biology and taxonomic classification.</title>
        <authorList>
            <person name="Goeker M."/>
        </authorList>
    </citation>
    <scope>NUCLEOTIDE SEQUENCE [LARGE SCALE GENOMIC DNA]</scope>
    <source>
        <strain evidence="5 6">DSM 103377</strain>
    </source>
</reference>
<dbReference type="RefSeq" id="WP_184008512.1">
    <property type="nucleotide sequence ID" value="NZ_JACIJS010000002.1"/>
</dbReference>
<dbReference type="InterPro" id="IPR015421">
    <property type="entry name" value="PyrdxlP-dep_Trfase_major"/>
</dbReference>
<organism evidence="5 6">
    <name type="scientific">Rubricella aquisinus</name>
    <dbReference type="NCBI Taxonomy" id="2028108"/>
    <lineage>
        <taxon>Bacteria</taxon>
        <taxon>Pseudomonadati</taxon>
        <taxon>Pseudomonadota</taxon>
        <taxon>Alphaproteobacteria</taxon>
        <taxon>Rhodobacterales</taxon>
        <taxon>Paracoccaceae</taxon>
        <taxon>Rubricella</taxon>
    </lineage>
</organism>
<keyword evidence="2 3" id="KW-0663">Pyridoxal phosphate</keyword>
<evidence type="ECO:0000313" key="6">
    <source>
        <dbReference type="Proteomes" id="UP000553766"/>
    </source>
</evidence>
<dbReference type="InterPro" id="IPR054542">
    <property type="entry name" value="Cys_met_metab_PP"/>
</dbReference>
<dbReference type="AlphaFoldDB" id="A0A840WYA3"/>
<dbReference type="Gene3D" id="3.90.1150.10">
    <property type="entry name" value="Aspartate Aminotransferase, domain 1"/>
    <property type="match status" value="1"/>
</dbReference>
<evidence type="ECO:0000256" key="1">
    <source>
        <dbReference type="ARBA" id="ARBA00001933"/>
    </source>
</evidence>
<dbReference type="EC" id="2.5.1.48" evidence="5"/>
<dbReference type="PANTHER" id="PTHR11808">
    <property type="entry name" value="TRANS-SULFURATION ENZYME FAMILY MEMBER"/>
    <property type="match status" value="1"/>
</dbReference>
<sequence>MAEGKNDQTSAATRLAQALHYVHPVHGAVVPGIEPASTFARDGEYAPMDGKLYGRDGSPTTDQAEKILNSVEGGAGAMLFTSGMSAIVALFETLKAGDHIAAPVVMYHGTATWLNRMAEMRGIEATFFDSTQEGALEAALRPGQTRMLWIESPTNPNWDVIDIAAATDAAHAAGALLIADCTVTPPVTTKALSFGADIVFHSATKYLNGHSDITAGALITREAGPLWDDIRAVRVLQGTALPAFESWLLIRGMRTLALRFERCSSNAMAIAQHFEGHPRIAAVLYPGLDSHPGHAIASKQMRAGYGGMLSLLAAGGEDHARRIATRCKVFLPATSLGGVESLIEHRIAVEGPHSVVAPNLLRLSVGIEDVADLIADLEQALA</sequence>
<dbReference type="GO" id="GO:0003962">
    <property type="term" value="F:cystathionine gamma-synthase activity"/>
    <property type="evidence" value="ECO:0007669"/>
    <property type="project" value="UniProtKB-EC"/>
</dbReference>
<proteinExistence type="inferred from homology"/>
<dbReference type="GO" id="GO:0019346">
    <property type="term" value="P:transsulfuration"/>
    <property type="evidence" value="ECO:0007669"/>
    <property type="project" value="InterPro"/>
</dbReference>
<evidence type="ECO:0000256" key="2">
    <source>
        <dbReference type="ARBA" id="ARBA00022898"/>
    </source>
</evidence>
<gene>
    <name evidence="5" type="ORF">FHS89_000661</name>
</gene>
<keyword evidence="6" id="KW-1185">Reference proteome</keyword>
<dbReference type="GO" id="GO:0005737">
    <property type="term" value="C:cytoplasm"/>
    <property type="evidence" value="ECO:0007669"/>
    <property type="project" value="TreeGrafter"/>
</dbReference>
<dbReference type="PANTHER" id="PTHR11808:SF35">
    <property type="entry name" value="CYSTATHIONINE GAMMA-SYNTHASE (AFU_ORTHOLOGUE AFUA_7G01590)"/>
    <property type="match status" value="1"/>
</dbReference>
<dbReference type="InterPro" id="IPR000277">
    <property type="entry name" value="Cys/Met-Metab_PyrdxlP-dep_enz"/>
</dbReference>
<name>A0A840WYA3_9RHOB</name>